<keyword evidence="7" id="KW-0676">Redox-active center</keyword>
<comment type="subunit">
    <text evidence="1">Monomer.</text>
</comment>
<keyword evidence="3" id="KW-0575">Peroxidase</keyword>
<proteinExistence type="inferred from homology"/>
<evidence type="ECO:0000256" key="1">
    <source>
        <dbReference type="ARBA" id="ARBA00011245"/>
    </source>
</evidence>
<dbReference type="GO" id="GO:0005737">
    <property type="term" value="C:cytoplasm"/>
    <property type="evidence" value="ECO:0007669"/>
    <property type="project" value="TreeGrafter"/>
</dbReference>
<evidence type="ECO:0000256" key="9">
    <source>
        <dbReference type="ARBA" id="ARBA00038489"/>
    </source>
</evidence>
<comment type="catalytic activity">
    <reaction evidence="10">
        <text>a hydroperoxide + [thioredoxin]-dithiol = an alcohol + [thioredoxin]-disulfide + H2O</text>
        <dbReference type="Rhea" id="RHEA:62620"/>
        <dbReference type="Rhea" id="RHEA-COMP:10698"/>
        <dbReference type="Rhea" id="RHEA-COMP:10700"/>
        <dbReference type="ChEBI" id="CHEBI:15377"/>
        <dbReference type="ChEBI" id="CHEBI:29950"/>
        <dbReference type="ChEBI" id="CHEBI:30879"/>
        <dbReference type="ChEBI" id="CHEBI:35924"/>
        <dbReference type="ChEBI" id="CHEBI:50058"/>
        <dbReference type="EC" id="1.11.1.24"/>
    </reaction>
</comment>
<dbReference type="InterPro" id="IPR000866">
    <property type="entry name" value="AhpC/TSA"/>
</dbReference>
<evidence type="ECO:0000256" key="3">
    <source>
        <dbReference type="ARBA" id="ARBA00022559"/>
    </source>
</evidence>
<dbReference type="GeneID" id="25401347"/>
<gene>
    <name evidence="13" type="ORF">MA03_03910</name>
</gene>
<dbReference type="KEGG" id="thf:MA03_03910"/>
<dbReference type="EMBL" id="CP009961">
    <property type="protein sequence ID" value="AKG38599.1"/>
    <property type="molecule type" value="Genomic_DNA"/>
</dbReference>
<evidence type="ECO:0000256" key="2">
    <source>
        <dbReference type="ARBA" id="ARBA00013017"/>
    </source>
</evidence>
<evidence type="ECO:0000313" key="14">
    <source>
        <dbReference type="Proteomes" id="UP000067434"/>
    </source>
</evidence>
<evidence type="ECO:0000256" key="4">
    <source>
        <dbReference type="ARBA" id="ARBA00022862"/>
    </source>
</evidence>
<dbReference type="OrthoDB" id="145578at2157"/>
<dbReference type="InterPro" id="IPR024706">
    <property type="entry name" value="Peroxiredoxin_AhpC-typ"/>
</dbReference>
<keyword evidence="14" id="KW-1185">Reference proteome</keyword>
<dbReference type="RefSeq" id="WP_052884025.1">
    <property type="nucleotide sequence ID" value="NZ_CP009961.1"/>
</dbReference>
<dbReference type="PIRSF" id="PIRSF000239">
    <property type="entry name" value="AHPC"/>
    <property type="match status" value="1"/>
</dbReference>
<evidence type="ECO:0000259" key="12">
    <source>
        <dbReference type="PROSITE" id="PS51352"/>
    </source>
</evidence>
<organism evidence="13 14">
    <name type="scientific">Infirmifilum uzonense</name>
    <dbReference type="NCBI Taxonomy" id="1550241"/>
    <lineage>
        <taxon>Archaea</taxon>
        <taxon>Thermoproteota</taxon>
        <taxon>Thermoprotei</taxon>
        <taxon>Thermofilales</taxon>
        <taxon>Thermofilaceae</taxon>
        <taxon>Infirmifilum</taxon>
    </lineage>
</organism>
<evidence type="ECO:0000313" key="13">
    <source>
        <dbReference type="EMBL" id="AKG38599.1"/>
    </source>
</evidence>
<dbReference type="AlphaFoldDB" id="A0A0F7FH52"/>
<comment type="similarity">
    <text evidence="9">Belongs to the peroxiredoxin family. BCP/PrxQ subfamily.</text>
</comment>
<feature type="domain" description="Thioredoxin" evidence="12">
    <location>
        <begin position="3"/>
        <end position="145"/>
    </location>
</feature>
<evidence type="ECO:0000256" key="8">
    <source>
        <dbReference type="ARBA" id="ARBA00032824"/>
    </source>
</evidence>
<dbReference type="Pfam" id="PF00578">
    <property type="entry name" value="AhpC-TSA"/>
    <property type="match status" value="1"/>
</dbReference>
<keyword evidence="5" id="KW-0560">Oxidoreductase</keyword>
<keyword evidence="4" id="KW-0049">Antioxidant</keyword>
<dbReference type="CDD" id="cd03017">
    <property type="entry name" value="PRX_BCP"/>
    <property type="match status" value="1"/>
</dbReference>
<sequence>MPLNVGDYVPDFTAQSTRGEIRFSNLKGRKVVIFFFPKAFTPGCTREVEAFNKALNEFTSRGVEVIGVSADKLSTLQRFAEKYSLQYPLISDSSLEIIKLFGVLGKSGKTAQRVTFVIDHDGKIKAIVKGLKRAEDHPTEALKYL</sequence>
<dbReference type="InterPro" id="IPR050924">
    <property type="entry name" value="Peroxiredoxin_BCP/PrxQ"/>
</dbReference>
<evidence type="ECO:0000256" key="6">
    <source>
        <dbReference type="ARBA" id="ARBA00023157"/>
    </source>
</evidence>
<dbReference type="EC" id="1.11.1.24" evidence="2"/>
<dbReference type="STRING" id="1550241.MA03_03910"/>
<accession>A0A0F7FH52</accession>
<evidence type="ECO:0000256" key="10">
    <source>
        <dbReference type="ARBA" id="ARBA00049091"/>
    </source>
</evidence>
<evidence type="ECO:0000256" key="5">
    <source>
        <dbReference type="ARBA" id="ARBA00023002"/>
    </source>
</evidence>
<dbReference type="PATRIC" id="fig|1550241.5.peg.833"/>
<dbReference type="InterPro" id="IPR036249">
    <property type="entry name" value="Thioredoxin-like_sf"/>
</dbReference>
<protein>
    <recommendedName>
        <fullName evidence="2">thioredoxin-dependent peroxiredoxin</fullName>
        <ecNumber evidence="2">1.11.1.24</ecNumber>
    </recommendedName>
    <alternativeName>
        <fullName evidence="8">Thioredoxin peroxidase</fullName>
    </alternativeName>
</protein>
<dbReference type="SUPFAM" id="SSF52833">
    <property type="entry name" value="Thioredoxin-like"/>
    <property type="match status" value="1"/>
</dbReference>
<dbReference type="PROSITE" id="PS51352">
    <property type="entry name" value="THIOREDOXIN_2"/>
    <property type="match status" value="1"/>
</dbReference>
<dbReference type="GO" id="GO:0008379">
    <property type="term" value="F:thioredoxin peroxidase activity"/>
    <property type="evidence" value="ECO:0007669"/>
    <property type="project" value="TreeGrafter"/>
</dbReference>
<feature type="active site" description="Cysteine sulfenic acid (-SOH) intermediate; for peroxidase activity" evidence="11">
    <location>
        <position position="44"/>
    </location>
</feature>
<dbReference type="Gene3D" id="3.40.30.10">
    <property type="entry name" value="Glutaredoxin"/>
    <property type="match status" value="1"/>
</dbReference>
<dbReference type="InterPro" id="IPR013766">
    <property type="entry name" value="Thioredoxin_domain"/>
</dbReference>
<dbReference type="PANTHER" id="PTHR42801">
    <property type="entry name" value="THIOREDOXIN-DEPENDENT PEROXIDE REDUCTASE"/>
    <property type="match status" value="1"/>
</dbReference>
<evidence type="ECO:0000256" key="7">
    <source>
        <dbReference type="ARBA" id="ARBA00023284"/>
    </source>
</evidence>
<dbReference type="FunFam" id="3.40.30.10:FF:000007">
    <property type="entry name" value="Thioredoxin-dependent thiol peroxidase"/>
    <property type="match status" value="1"/>
</dbReference>
<dbReference type="GO" id="GO:0034599">
    <property type="term" value="P:cellular response to oxidative stress"/>
    <property type="evidence" value="ECO:0007669"/>
    <property type="project" value="TreeGrafter"/>
</dbReference>
<dbReference type="Proteomes" id="UP000067434">
    <property type="component" value="Chromosome"/>
</dbReference>
<dbReference type="HOGENOM" id="CLU_042529_14_2_2"/>
<reference evidence="13 14" key="1">
    <citation type="journal article" date="2015" name="Stand. Genomic Sci.">
        <title>Complete genome sequence of and proposal of Thermofilum uzonense sp. nov. a novel hyperthermophilic crenarchaeon and emended description of the genus Thermofilum.</title>
        <authorList>
            <person name="Toshchakov S.V."/>
            <person name="Korzhenkov A.A."/>
            <person name="Samarov N.I."/>
            <person name="Mazunin I.O."/>
            <person name="Mozhey O.I."/>
            <person name="Shmyr I.S."/>
            <person name="Derbikova K.S."/>
            <person name="Taranov E.A."/>
            <person name="Dominova I.N."/>
            <person name="Bonch-Osmolovskaya E.A."/>
            <person name="Patrushev M.V."/>
            <person name="Podosokorskaya O.A."/>
            <person name="Kublanov I.V."/>
        </authorList>
    </citation>
    <scope>NUCLEOTIDE SEQUENCE [LARGE SCALE GENOMIC DNA]</scope>
    <source>
        <strain evidence="13 14">1807-2</strain>
    </source>
</reference>
<evidence type="ECO:0000256" key="11">
    <source>
        <dbReference type="PIRSR" id="PIRSR000239-1"/>
    </source>
</evidence>
<dbReference type="GO" id="GO:0045454">
    <property type="term" value="P:cell redox homeostasis"/>
    <property type="evidence" value="ECO:0007669"/>
    <property type="project" value="TreeGrafter"/>
</dbReference>
<name>A0A0F7FH52_9CREN</name>
<dbReference type="PANTHER" id="PTHR42801:SF4">
    <property type="entry name" value="AHPC_TSA FAMILY PROTEIN"/>
    <property type="match status" value="1"/>
</dbReference>
<keyword evidence="6" id="KW-1015">Disulfide bond</keyword>